<dbReference type="SUPFAM" id="SSF52540">
    <property type="entry name" value="P-loop containing nucleoside triphosphate hydrolases"/>
    <property type="match status" value="1"/>
</dbReference>
<dbReference type="Gene3D" id="3.30.300.180">
    <property type="match status" value="1"/>
</dbReference>
<dbReference type="PROSITE" id="PS01008">
    <property type="entry name" value="DNAA"/>
    <property type="match status" value="1"/>
</dbReference>
<evidence type="ECO:0000256" key="7">
    <source>
        <dbReference type="ARBA" id="ARBA00023125"/>
    </source>
</evidence>
<feature type="region of interest" description="Domain IV, binds dsDNA" evidence="8">
    <location>
        <begin position="402"/>
        <end position="521"/>
    </location>
</feature>
<evidence type="ECO:0000256" key="1">
    <source>
        <dbReference type="ARBA" id="ARBA00006583"/>
    </source>
</evidence>
<dbReference type="InterPro" id="IPR013159">
    <property type="entry name" value="DnaA_C"/>
</dbReference>
<reference evidence="17 18" key="1">
    <citation type="submission" date="2020-05" db="EMBL/GenBank/DDBJ databases">
        <title>Draft Genome Sequences of Sphingomonas sp. Isolated from the International Space Station.</title>
        <authorList>
            <person name="Bijlani S."/>
            <person name="Singh N.K."/>
            <person name="Mason C.E."/>
            <person name="Wang C.C."/>
            <person name="Venkateswaran K."/>
        </authorList>
    </citation>
    <scope>NUCLEOTIDE SEQUENCE [LARGE SCALE GENOMIC DNA]</scope>
    <source>
        <strain evidence="15 18">IIF7SW-B5</strain>
        <strain evidence="16">ISS-IIF7SWP</strain>
    </source>
</reference>
<feature type="binding site" evidence="8">
    <location>
        <position position="231"/>
    </location>
    <ligand>
        <name>ATP</name>
        <dbReference type="ChEBI" id="CHEBI:30616"/>
    </ligand>
</feature>
<dbReference type="InterPro" id="IPR027417">
    <property type="entry name" value="P-loop_NTPase"/>
</dbReference>
<keyword evidence="4 8" id="KW-0547">Nucleotide-binding</keyword>
<evidence type="ECO:0000256" key="9">
    <source>
        <dbReference type="NCBIfam" id="TIGR00362"/>
    </source>
</evidence>
<comment type="similarity">
    <text evidence="1 8 11">Belongs to the DnaA family.</text>
</comment>
<dbReference type="GO" id="GO:0005524">
    <property type="term" value="F:ATP binding"/>
    <property type="evidence" value="ECO:0007669"/>
    <property type="project" value="UniProtKB-UniRule"/>
</dbReference>
<dbReference type="EMBL" id="JABYQV010000003">
    <property type="protein sequence ID" value="NVP30398.1"/>
    <property type="molecule type" value="Genomic_DNA"/>
</dbReference>
<dbReference type="GO" id="GO:0005737">
    <property type="term" value="C:cytoplasm"/>
    <property type="evidence" value="ECO:0007669"/>
    <property type="project" value="UniProtKB-SubCell"/>
</dbReference>
<dbReference type="SUPFAM" id="SSF48295">
    <property type="entry name" value="TrpR-like"/>
    <property type="match status" value="1"/>
</dbReference>
<evidence type="ECO:0000256" key="6">
    <source>
        <dbReference type="ARBA" id="ARBA00023121"/>
    </source>
</evidence>
<dbReference type="InterPro" id="IPR038454">
    <property type="entry name" value="DnaA_N_sf"/>
</dbReference>
<feature type="region of interest" description="Disordered" evidence="12">
    <location>
        <begin position="107"/>
        <end position="140"/>
    </location>
</feature>
<accession>A0A7Y7QTK7</accession>
<evidence type="ECO:0000313" key="18">
    <source>
        <dbReference type="Proteomes" id="UP000557656"/>
    </source>
</evidence>
<dbReference type="SMART" id="SM00760">
    <property type="entry name" value="Bac_DnaA_C"/>
    <property type="match status" value="1"/>
</dbReference>
<proteinExistence type="inferred from homology"/>
<dbReference type="InterPro" id="IPR010921">
    <property type="entry name" value="Trp_repressor/repl_initiator"/>
</dbReference>
<evidence type="ECO:0000259" key="13">
    <source>
        <dbReference type="SMART" id="SM00382"/>
    </source>
</evidence>
<dbReference type="Pfam" id="PF08299">
    <property type="entry name" value="Bac_DnaA_C"/>
    <property type="match status" value="1"/>
</dbReference>
<dbReference type="SMART" id="SM00382">
    <property type="entry name" value="AAA"/>
    <property type="match status" value="1"/>
</dbReference>
<comment type="domain">
    <text evidence="8">Domain I is involved in oligomerization and binding regulators, domain II is flexibile and of varying length in different bacteria, domain III forms the AAA+ region, while domain IV binds dsDNA.</text>
</comment>
<keyword evidence="18" id="KW-1185">Reference proteome</keyword>
<feature type="region of interest" description="Domain I, interacts with DnaA modulators" evidence="8">
    <location>
        <begin position="1"/>
        <end position="108"/>
    </location>
</feature>
<dbReference type="InterPro" id="IPR024633">
    <property type="entry name" value="DnaA_N_dom"/>
</dbReference>
<feature type="domain" description="Chromosomal replication initiator DnaA C-terminal" evidence="14">
    <location>
        <begin position="429"/>
        <end position="498"/>
    </location>
</feature>
<evidence type="ECO:0000313" key="17">
    <source>
        <dbReference type="Proteomes" id="UP000531581"/>
    </source>
</evidence>
<dbReference type="Proteomes" id="UP000531581">
    <property type="component" value="Unassembled WGS sequence"/>
</dbReference>
<dbReference type="Gene3D" id="1.10.1750.10">
    <property type="match status" value="1"/>
</dbReference>
<dbReference type="HAMAP" id="MF_00377">
    <property type="entry name" value="DnaA_bact"/>
    <property type="match status" value="1"/>
</dbReference>
<dbReference type="NCBIfam" id="TIGR00362">
    <property type="entry name" value="DnaA"/>
    <property type="match status" value="1"/>
</dbReference>
<comment type="function">
    <text evidence="8 10">Plays an essential role in the initiation and regulation of chromosomal replication. ATP-DnaA binds to the origin of replication (oriC) to initiate formation of the DNA replication initiation complex once per cell cycle. Binds the DnaA box (a 9 base pair repeat at the origin) and separates the double-stranded (ds)DNA. Forms a right-handed helical filament on oriC DNA; dsDNA binds to the exterior of the filament while single-stranded (ss)DNA is stabiized in the filament's interior. The ATP-DnaA-oriC complex binds and stabilizes one strand of the AT-rich DNA unwinding element (DUE), permitting loading of DNA polymerase. After initiation quickly degrades to an ADP-DnaA complex that is not apt for DNA replication. Binds acidic phospholipids.</text>
</comment>
<dbReference type="GO" id="GO:0005886">
    <property type="term" value="C:plasma membrane"/>
    <property type="evidence" value="ECO:0007669"/>
    <property type="project" value="TreeGrafter"/>
</dbReference>
<dbReference type="GO" id="GO:0008289">
    <property type="term" value="F:lipid binding"/>
    <property type="evidence" value="ECO:0007669"/>
    <property type="project" value="UniProtKB-KW"/>
</dbReference>
<organism evidence="16 17">
    <name type="scientific">Sphingomonas sanguinis</name>
    <dbReference type="NCBI Taxonomy" id="33051"/>
    <lineage>
        <taxon>Bacteria</taxon>
        <taxon>Pseudomonadati</taxon>
        <taxon>Pseudomonadota</taxon>
        <taxon>Alphaproteobacteria</taxon>
        <taxon>Sphingomonadales</taxon>
        <taxon>Sphingomonadaceae</taxon>
        <taxon>Sphingomonas</taxon>
    </lineage>
</organism>
<dbReference type="CDD" id="cd06571">
    <property type="entry name" value="Bac_DnaA_C"/>
    <property type="match status" value="1"/>
</dbReference>
<feature type="domain" description="AAA+ ATPase" evidence="13">
    <location>
        <begin position="217"/>
        <end position="351"/>
    </location>
</feature>
<comment type="caution">
    <text evidence="16">The sequence shown here is derived from an EMBL/GenBank/DDBJ whole genome shotgun (WGS) entry which is preliminary data.</text>
</comment>
<feature type="binding site" evidence="8">
    <location>
        <position position="228"/>
    </location>
    <ligand>
        <name>ATP</name>
        <dbReference type="ChEBI" id="CHEBI:30616"/>
    </ligand>
</feature>
<feature type="compositionally biased region" description="Low complexity" evidence="12">
    <location>
        <begin position="107"/>
        <end position="119"/>
    </location>
</feature>
<name>A0A7Y7QTK7_9SPHN</name>
<keyword evidence="2 8" id="KW-0963">Cytoplasm</keyword>
<protein>
    <recommendedName>
        <fullName evidence="8 9">Chromosomal replication initiator protein DnaA</fullName>
    </recommendedName>
</protein>
<dbReference type="PANTHER" id="PTHR30050">
    <property type="entry name" value="CHROMOSOMAL REPLICATION INITIATOR PROTEIN DNAA"/>
    <property type="match status" value="1"/>
</dbReference>
<comment type="subunit">
    <text evidence="8">Oligomerizes as a right-handed, spiral filament on DNA at oriC.</text>
</comment>
<keyword evidence="3 8" id="KW-0235">DNA replication</keyword>
<evidence type="ECO:0000256" key="12">
    <source>
        <dbReference type="SAM" id="MobiDB-lite"/>
    </source>
</evidence>
<feature type="binding site" evidence="8">
    <location>
        <position position="230"/>
    </location>
    <ligand>
        <name>ATP</name>
        <dbReference type="ChEBI" id="CHEBI:30616"/>
    </ligand>
</feature>
<evidence type="ECO:0000256" key="2">
    <source>
        <dbReference type="ARBA" id="ARBA00022490"/>
    </source>
</evidence>
<dbReference type="InterPro" id="IPR018312">
    <property type="entry name" value="Chromosome_initiator_DnaA_CS"/>
</dbReference>
<keyword evidence="5 8" id="KW-0067">ATP-binding</keyword>
<evidence type="ECO:0000259" key="14">
    <source>
        <dbReference type="SMART" id="SM00760"/>
    </source>
</evidence>
<evidence type="ECO:0000256" key="11">
    <source>
        <dbReference type="RuleBase" id="RU004227"/>
    </source>
</evidence>
<sequence length="521" mass="57474">MTNWQATRPTTDQARAWARVRANLRESAGARLFDQWLKPMELIEGDEPDTVRLALPSAFATNWVRSHYADRLHLEFKAVLPEIRSVVIETRAPSKVVRLTSVETMEAAPAPRAAQAAAPVESQPVEDEEQPSLFGDPSPKPLRVVPAVTAAAPTPAPARPAPRAAAKAAPVAAPALRVASDRPPLDPRLTFDRFVVDSSNRVAFNAALSLAEPGPPRFSPLFLHGGTGQGKTHLMHAIAHAFLESHPEAVVLCMSAERFMFDFVAAMRARDTHSFKLRLRSADLLLIDDLQFIAGKDSTQEEFFHTVNELVGAGKRLVISADRSPQSLDGVEPRIIGRLGAGLVADIKAPDLTLRRTILNRKVADLPEIHVPTDVLDLLASRIRGNIRELEGALNRVVAYAQLTGDKIDMEFAVATLGEVLRGAQRRITIDEIQKLVSRHFELKPLDLVSARRARAIARPRQIAMYLAKRLTTRSLPEIGRKFGGRDHSTVIYAVRKIEELRDTDRDIDNAVRVLMKELEG</sequence>
<evidence type="ECO:0000256" key="8">
    <source>
        <dbReference type="HAMAP-Rule" id="MF_00377"/>
    </source>
</evidence>
<comment type="caution">
    <text evidence="8">Lacks conserved residue(s) required for the propagation of feature annotation.</text>
</comment>
<gene>
    <name evidence="8 16" type="primary">dnaA</name>
    <name evidence="15" type="ORF">HKX05_18050</name>
    <name evidence="16" type="ORF">HLV41_05025</name>
</gene>
<comment type="subcellular location">
    <subcellularLocation>
        <location evidence="8">Cytoplasm</location>
    </subcellularLocation>
</comment>
<dbReference type="PANTHER" id="PTHR30050:SF2">
    <property type="entry name" value="CHROMOSOMAL REPLICATION INITIATOR PROTEIN DNAA"/>
    <property type="match status" value="1"/>
</dbReference>
<evidence type="ECO:0000313" key="16">
    <source>
        <dbReference type="EMBL" id="NVP30398.1"/>
    </source>
</evidence>
<dbReference type="InterPro" id="IPR020591">
    <property type="entry name" value="Chromosome_initiator_DnaA-like"/>
</dbReference>
<dbReference type="PRINTS" id="PR00051">
    <property type="entry name" value="DNAA"/>
</dbReference>
<evidence type="ECO:0000256" key="3">
    <source>
        <dbReference type="ARBA" id="ARBA00022705"/>
    </source>
</evidence>
<dbReference type="GO" id="GO:0003688">
    <property type="term" value="F:DNA replication origin binding"/>
    <property type="evidence" value="ECO:0007669"/>
    <property type="project" value="UniProtKB-UniRule"/>
</dbReference>
<dbReference type="Pfam" id="PF00308">
    <property type="entry name" value="Bac_DnaA"/>
    <property type="match status" value="1"/>
</dbReference>
<dbReference type="InterPro" id="IPR013317">
    <property type="entry name" value="DnaA_dom"/>
</dbReference>
<dbReference type="GO" id="GO:0006270">
    <property type="term" value="P:DNA replication initiation"/>
    <property type="evidence" value="ECO:0007669"/>
    <property type="project" value="UniProtKB-UniRule"/>
</dbReference>
<dbReference type="CDD" id="cd00009">
    <property type="entry name" value="AAA"/>
    <property type="match status" value="1"/>
</dbReference>
<dbReference type="Gene3D" id="1.10.8.60">
    <property type="match status" value="1"/>
</dbReference>
<dbReference type="GeneID" id="78485124"/>
<dbReference type="Proteomes" id="UP000557656">
    <property type="component" value="Unassembled WGS sequence"/>
</dbReference>
<dbReference type="Pfam" id="PF11638">
    <property type="entry name" value="DnaA_N"/>
    <property type="match status" value="1"/>
</dbReference>
<dbReference type="Gene3D" id="3.40.50.300">
    <property type="entry name" value="P-loop containing nucleotide triphosphate hydrolases"/>
    <property type="match status" value="1"/>
</dbReference>
<keyword evidence="6 8" id="KW-0446">Lipid-binding</keyword>
<keyword evidence="7 8" id="KW-0238">DNA-binding</keyword>
<dbReference type="InterPro" id="IPR001957">
    <property type="entry name" value="Chromosome_initiator_DnaA"/>
</dbReference>
<evidence type="ECO:0000313" key="15">
    <source>
        <dbReference type="EMBL" id="NNG55250.1"/>
    </source>
</evidence>
<dbReference type="AlphaFoldDB" id="A0A7Y7QTK7"/>
<feature type="binding site" evidence="8">
    <location>
        <position position="232"/>
    </location>
    <ligand>
        <name>ATP</name>
        <dbReference type="ChEBI" id="CHEBI:30616"/>
    </ligand>
</feature>
<evidence type="ECO:0000256" key="10">
    <source>
        <dbReference type="RuleBase" id="RU000577"/>
    </source>
</evidence>
<dbReference type="GO" id="GO:0006275">
    <property type="term" value="P:regulation of DNA replication"/>
    <property type="evidence" value="ECO:0007669"/>
    <property type="project" value="UniProtKB-UniRule"/>
</dbReference>
<dbReference type="EMBL" id="JABEOV010000027">
    <property type="protein sequence ID" value="NNG55250.1"/>
    <property type="molecule type" value="Genomic_DNA"/>
</dbReference>
<evidence type="ECO:0000256" key="4">
    <source>
        <dbReference type="ARBA" id="ARBA00022741"/>
    </source>
</evidence>
<evidence type="ECO:0000256" key="5">
    <source>
        <dbReference type="ARBA" id="ARBA00022840"/>
    </source>
</evidence>
<dbReference type="InterPro" id="IPR003593">
    <property type="entry name" value="AAA+_ATPase"/>
</dbReference>
<dbReference type="RefSeq" id="WP_061779159.1">
    <property type="nucleotide sequence ID" value="NZ_JABEOV010000027.1"/>
</dbReference>